<dbReference type="AlphaFoldDB" id="A0A0F7SL28"/>
<reference evidence="2" key="1">
    <citation type="submission" date="2014-08" db="EMBL/GenBank/DDBJ databases">
        <authorList>
            <person name="Sharma Rahul"/>
            <person name="Thines Marco"/>
        </authorList>
    </citation>
    <scope>NUCLEOTIDE SEQUENCE</scope>
</reference>
<name>A0A0F7SL28_PHARH</name>
<proteinExistence type="predicted"/>
<evidence type="ECO:0000256" key="1">
    <source>
        <dbReference type="SAM" id="Coils"/>
    </source>
</evidence>
<feature type="coiled-coil region" evidence="1">
    <location>
        <begin position="243"/>
        <end position="280"/>
    </location>
</feature>
<evidence type="ECO:0000313" key="2">
    <source>
        <dbReference type="EMBL" id="CED82146.1"/>
    </source>
</evidence>
<keyword evidence="1" id="KW-0175">Coiled coil</keyword>
<sequence length="586" mass="65998">MSSRLLATHARPNISVRSHSRSITNSLPFPPSRNVPAPRQMPLALPWETAQQLQSTGRSSRSIPRYAEFKLNNTNLPAGGFQAYFDRMVKNKFELDDEAVMNVLRTFIGRYENETVGTKDDSLIAIAKQIQTDGDDKVFPNMIHRSTSTKAIRSNTEGTLKDAMRVYRLILKQLKTIPAFDPVYFSNEYNIDYNKKSWNRHFDAELAAMKQASSAQIRPIQERANEIADRLKVLIADGVSSAVEETQMLEAELRSSMKQLKELEMSLEESQQDVSEARKNKMLTLENDHRSFLSWMNGTIKKRRATLKKESDMFDSTRPTGLSNATTTNEIAEPSNLLHAVEKTVEFHKDQMFYQQLEMLYLADRFRQIALKINRPVLFKESFDLVVRTVTARRAPFNVSGPNTTLFQKVIKFAVARQLYRAMFALRSRSGSEADFKPLGPAIVYLEALLDLVKTQPDYILAKKTVLDVVSSVCENLDGATRRALLEPTTGLSGQSRSVSLETRVEPIAQFLRTAIEILKRSSSSAVASAETGLSKAQVERVSEEVGHVRKEFVLEGADSLVEVKAIGGSIKRDLEVLERAIKKLA</sequence>
<accession>A0A0F7SL28</accession>
<protein>
    <submittedName>
        <fullName evidence="2">Uncharacterized protein</fullName>
    </submittedName>
</protein>
<dbReference type="EMBL" id="LN483124">
    <property type="protein sequence ID" value="CED82146.1"/>
    <property type="molecule type" value="Genomic_DNA"/>
</dbReference>
<organism evidence="2">
    <name type="scientific">Phaffia rhodozyma</name>
    <name type="common">Yeast</name>
    <name type="synonym">Xanthophyllomyces dendrorhous</name>
    <dbReference type="NCBI Taxonomy" id="264483"/>
    <lineage>
        <taxon>Eukaryota</taxon>
        <taxon>Fungi</taxon>
        <taxon>Dikarya</taxon>
        <taxon>Basidiomycota</taxon>
        <taxon>Agaricomycotina</taxon>
        <taxon>Tremellomycetes</taxon>
        <taxon>Cystofilobasidiales</taxon>
        <taxon>Mrakiaceae</taxon>
        <taxon>Phaffia</taxon>
    </lineage>
</organism>